<keyword evidence="3" id="KW-0804">Transcription</keyword>
<comment type="caution">
    <text evidence="6">The sequence shown here is derived from an EMBL/GenBank/DDBJ whole genome shotgun (WGS) entry which is preliminary data.</text>
</comment>
<dbReference type="SUPFAM" id="SSF52540">
    <property type="entry name" value="P-loop containing nucleoside triphosphate hydrolases"/>
    <property type="match status" value="1"/>
</dbReference>
<reference evidence="6 7" key="1">
    <citation type="submission" date="2019-07" db="EMBL/GenBank/DDBJ databases">
        <title>Draft genome sequence of Brevibacterium aurantiacum XU54 isolated from Xinjiang China.</title>
        <authorList>
            <person name="Xu X."/>
        </authorList>
    </citation>
    <scope>NUCLEOTIDE SEQUENCE [LARGE SCALE GENOMIC DNA]</scope>
    <source>
        <strain evidence="6 7">XU54</strain>
    </source>
</reference>
<dbReference type="PROSITE" id="PS50043">
    <property type="entry name" value="HTH_LUXR_2"/>
    <property type="match status" value="1"/>
</dbReference>
<feature type="domain" description="HTH luxR-type" evidence="5">
    <location>
        <begin position="832"/>
        <end position="897"/>
    </location>
</feature>
<organism evidence="6 7">
    <name type="scientific">Brevibacterium aurantiacum</name>
    <dbReference type="NCBI Taxonomy" id="273384"/>
    <lineage>
        <taxon>Bacteria</taxon>
        <taxon>Bacillati</taxon>
        <taxon>Actinomycetota</taxon>
        <taxon>Actinomycetes</taxon>
        <taxon>Micrococcales</taxon>
        <taxon>Brevibacteriaceae</taxon>
        <taxon>Brevibacterium</taxon>
    </lineage>
</organism>
<name>A0A556CQT7_BREAU</name>
<gene>
    <name evidence="6" type="ORF">FO013_02320</name>
</gene>
<feature type="compositionally biased region" description="Polar residues" evidence="4">
    <location>
        <begin position="1"/>
        <end position="18"/>
    </location>
</feature>
<dbReference type="InterPro" id="IPR016032">
    <property type="entry name" value="Sig_transdc_resp-reg_C-effctor"/>
</dbReference>
<evidence type="ECO:0000256" key="4">
    <source>
        <dbReference type="SAM" id="MobiDB-lite"/>
    </source>
</evidence>
<sequence>MAPRPTLSTSARQRPSRTQADRTESGMTRQRSFSRPPLFGRVDELRIIEESLTDSSMVGILIEGDIGMGKTRLAKEVHRRRGGQEHWLRADRVLSEIPFGVFGMIVDLDDPGGLQGRVISAVTGSAQVPAVFVDDAHYLDEHSLRMLTQLATDGTIRLVAMTRHSVVDGFWPFAELVDEQVLSQLVLEPLTQDDLRNAVEDSFGGIAAQGVLDIVDFHSGSNPGKLLELLEYCRRKNRLLSRNGVLVLDGLDIDFDVRARDFARMDLDQHSTAEKEALELVVMAGEIDIDLMLSIGLGPAADRLVDGDELRIIGDTARVYVAREHHSSETIRYSAPIGRSRRWYGIVCDYPDHPSWRSQMLRTEWALGCGVDVDERQVIDAATIAIEAGDWHRALRIMSDVPTDRLSAHELYELASLYCNVGQVALGLDLLAHCLHKACCPELVITAAVLWANRQVTHRSVALEAADFTAALDRIAAQERNGSTDETCRLNGKRQDQKTTRGFAAEGLDDATARALLQTVNSVVSTHGQQNRDLLHRQALDVSLPHAYRLGASLVCVSLELERGRIEQADEMLTLVKRELPSLGMGTVVLRMLGARVLMEHGDLNAARRSLQMPQSSDIAHIASQSGTSDMMAAELSLLEGNLSAALRSARAGVEALEHWEQFSLLAAALGVAQYVATLSGETDLAEDFDARFARLARSGLHLESRRALVYTLISRWLRTSDRESERQLRQLLDDAERDQAYGLSAQIRFLLFRHFGEVDVEEMRHVSGLGEGPAFRILGAVGEALRTKDAAALLRIADAQRSSAPDVAARCMQLAKDRLHLRGSVPLSRGSYDLSVELTEREREICGFLVKGMSNAEIADLLGAAVRTVEGHAYRLYRKLGVTRRHQVAEALARLNIEAVAAARQESENS</sequence>
<evidence type="ECO:0000256" key="3">
    <source>
        <dbReference type="ARBA" id="ARBA00023163"/>
    </source>
</evidence>
<dbReference type="AlphaFoldDB" id="A0A556CQT7"/>
<evidence type="ECO:0000259" key="5">
    <source>
        <dbReference type="PROSITE" id="PS50043"/>
    </source>
</evidence>
<proteinExistence type="predicted"/>
<evidence type="ECO:0000313" key="7">
    <source>
        <dbReference type="Proteomes" id="UP000316406"/>
    </source>
</evidence>
<evidence type="ECO:0000313" key="6">
    <source>
        <dbReference type="EMBL" id="TSI19800.1"/>
    </source>
</evidence>
<dbReference type="CDD" id="cd06170">
    <property type="entry name" value="LuxR_C_like"/>
    <property type="match status" value="1"/>
</dbReference>
<evidence type="ECO:0000256" key="1">
    <source>
        <dbReference type="ARBA" id="ARBA00023015"/>
    </source>
</evidence>
<feature type="region of interest" description="Disordered" evidence="4">
    <location>
        <begin position="1"/>
        <end position="35"/>
    </location>
</feature>
<dbReference type="Pfam" id="PF00196">
    <property type="entry name" value="GerE"/>
    <property type="match status" value="1"/>
</dbReference>
<dbReference type="PRINTS" id="PR00038">
    <property type="entry name" value="HTHLUXR"/>
</dbReference>
<dbReference type="InterPro" id="IPR027417">
    <property type="entry name" value="P-loop_NTPase"/>
</dbReference>
<dbReference type="SUPFAM" id="SSF46894">
    <property type="entry name" value="C-terminal effector domain of the bipartite response regulators"/>
    <property type="match status" value="1"/>
</dbReference>
<evidence type="ECO:0000256" key="2">
    <source>
        <dbReference type="ARBA" id="ARBA00023125"/>
    </source>
</evidence>
<dbReference type="InterPro" id="IPR036388">
    <property type="entry name" value="WH-like_DNA-bd_sf"/>
</dbReference>
<keyword evidence="7" id="KW-1185">Reference proteome</keyword>
<dbReference type="EMBL" id="VLTK01000001">
    <property type="protein sequence ID" value="TSI19800.1"/>
    <property type="molecule type" value="Genomic_DNA"/>
</dbReference>
<dbReference type="GO" id="GO:0003677">
    <property type="term" value="F:DNA binding"/>
    <property type="evidence" value="ECO:0007669"/>
    <property type="project" value="UniProtKB-KW"/>
</dbReference>
<accession>A0A556CQT7</accession>
<dbReference type="InterPro" id="IPR000792">
    <property type="entry name" value="Tscrpt_reg_LuxR_C"/>
</dbReference>
<keyword evidence="2" id="KW-0238">DNA-binding</keyword>
<dbReference type="Gene3D" id="3.40.50.300">
    <property type="entry name" value="P-loop containing nucleotide triphosphate hydrolases"/>
    <property type="match status" value="1"/>
</dbReference>
<protein>
    <recommendedName>
        <fullName evidence="5">HTH luxR-type domain-containing protein</fullName>
    </recommendedName>
</protein>
<dbReference type="Proteomes" id="UP000316406">
    <property type="component" value="Unassembled WGS sequence"/>
</dbReference>
<dbReference type="PANTHER" id="PTHR44688">
    <property type="entry name" value="DNA-BINDING TRANSCRIPTIONAL ACTIVATOR DEVR_DOSR"/>
    <property type="match status" value="1"/>
</dbReference>
<dbReference type="GO" id="GO:0006355">
    <property type="term" value="P:regulation of DNA-templated transcription"/>
    <property type="evidence" value="ECO:0007669"/>
    <property type="project" value="InterPro"/>
</dbReference>
<dbReference type="OrthoDB" id="3197423at2"/>
<dbReference type="PANTHER" id="PTHR44688:SF16">
    <property type="entry name" value="DNA-BINDING TRANSCRIPTIONAL ACTIVATOR DEVR_DOSR"/>
    <property type="match status" value="1"/>
</dbReference>
<keyword evidence="1" id="KW-0805">Transcription regulation</keyword>
<dbReference type="Gene3D" id="1.10.10.10">
    <property type="entry name" value="Winged helix-like DNA-binding domain superfamily/Winged helix DNA-binding domain"/>
    <property type="match status" value="1"/>
</dbReference>
<dbReference type="SMART" id="SM00421">
    <property type="entry name" value="HTH_LUXR"/>
    <property type="match status" value="1"/>
</dbReference>